<dbReference type="InterPro" id="IPR012816">
    <property type="entry name" value="NADAR"/>
</dbReference>
<comment type="caution">
    <text evidence="4">The sequence shown here is derived from an EMBL/GenBank/DDBJ whole genome shotgun (WGS) entry which is preliminary data.</text>
</comment>
<comment type="catalytic activity">
    <reaction evidence="1">
        <text>5-amino-6-(5-phospho-D-ribosylamino)uracil + H2O = 5,6-diaminouracil + D-ribose 5-phosphate</text>
        <dbReference type="Rhea" id="RHEA:55020"/>
        <dbReference type="ChEBI" id="CHEBI:15377"/>
        <dbReference type="ChEBI" id="CHEBI:46252"/>
        <dbReference type="ChEBI" id="CHEBI:58453"/>
        <dbReference type="ChEBI" id="CHEBI:78346"/>
    </reaction>
</comment>
<dbReference type="SUPFAM" id="SSF143990">
    <property type="entry name" value="YbiA-like"/>
    <property type="match status" value="1"/>
</dbReference>
<evidence type="ECO:0000313" key="4">
    <source>
        <dbReference type="EMBL" id="MDR6530108.1"/>
    </source>
</evidence>
<gene>
    <name evidence="4" type="ORF">J2800_000832</name>
</gene>
<sequence length="172" mass="19010">MTHDAPSIFEADLPAPEHFDSFHPFIKGVFSQWHPTSFQIDGLTVVTAEQWMMFSKARLFGDDGAANAILATDNPDEQKRFGQNVQGFHQGIWDRWKVSFVYQGNLAKFSQNAGAARQLKSTGAAMLVEANPRDWIWGVGLAIDDPSVHSPAEWKGGNLLGRILTKVRSALG</sequence>
<accession>A0ABU1MV90</accession>
<evidence type="ECO:0000259" key="3">
    <source>
        <dbReference type="Pfam" id="PF08719"/>
    </source>
</evidence>
<dbReference type="EMBL" id="JAVDRL010000002">
    <property type="protein sequence ID" value="MDR6530108.1"/>
    <property type="molecule type" value="Genomic_DNA"/>
</dbReference>
<name>A0ABU1MV90_9CAUL</name>
<feature type="domain" description="NADAR" evidence="3">
    <location>
        <begin position="27"/>
        <end position="171"/>
    </location>
</feature>
<dbReference type="Pfam" id="PF08719">
    <property type="entry name" value="NADAR"/>
    <property type="match status" value="1"/>
</dbReference>
<dbReference type="InterPro" id="IPR037238">
    <property type="entry name" value="YbiA-like_sf"/>
</dbReference>
<proteinExistence type="predicted"/>
<reference evidence="4 5" key="1">
    <citation type="submission" date="2023-07" db="EMBL/GenBank/DDBJ databases">
        <title>Sorghum-associated microbial communities from plants grown in Nebraska, USA.</title>
        <authorList>
            <person name="Schachtman D."/>
        </authorList>
    </citation>
    <scope>NUCLEOTIDE SEQUENCE [LARGE SCALE GENOMIC DNA]</scope>
    <source>
        <strain evidence="4 5">DS2154</strain>
    </source>
</reference>
<dbReference type="Proteomes" id="UP001262754">
    <property type="component" value="Unassembled WGS sequence"/>
</dbReference>
<evidence type="ECO:0000256" key="1">
    <source>
        <dbReference type="ARBA" id="ARBA00000022"/>
    </source>
</evidence>
<organism evidence="4 5">
    <name type="scientific">Caulobacter rhizosphaerae</name>
    <dbReference type="NCBI Taxonomy" id="2010972"/>
    <lineage>
        <taxon>Bacteria</taxon>
        <taxon>Pseudomonadati</taxon>
        <taxon>Pseudomonadota</taxon>
        <taxon>Alphaproteobacteria</taxon>
        <taxon>Caulobacterales</taxon>
        <taxon>Caulobacteraceae</taxon>
        <taxon>Caulobacter</taxon>
    </lineage>
</organism>
<protein>
    <submittedName>
        <fullName evidence="4">RibA/ribD-fused uncharacterized protein</fullName>
    </submittedName>
</protein>
<dbReference type="NCBIfam" id="TIGR02464">
    <property type="entry name" value="ribofla_fusion"/>
    <property type="match status" value="1"/>
</dbReference>
<dbReference type="Gene3D" id="1.10.357.40">
    <property type="entry name" value="YbiA-like"/>
    <property type="match status" value="1"/>
</dbReference>
<dbReference type="RefSeq" id="WP_310029372.1">
    <property type="nucleotide sequence ID" value="NZ_JAVDRL010000002.1"/>
</dbReference>
<comment type="catalytic activity">
    <reaction evidence="2">
        <text>2,5-diamino-6-hydroxy-4-(5-phosphoribosylamino)-pyrimidine + H2O = 2,5,6-triamino-4-hydroxypyrimidine + D-ribose 5-phosphate</text>
        <dbReference type="Rhea" id="RHEA:23436"/>
        <dbReference type="ChEBI" id="CHEBI:15377"/>
        <dbReference type="ChEBI" id="CHEBI:58614"/>
        <dbReference type="ChEBI" id="CHEBI:78346"/>
        <dbReference type="ChEBI" id="CHEBI:137796"/>
    </reaction>
</comment>
<keyword evidence="5" id="KW-1185">Reference proteome</keyword>
<dbReference type="CDD" id="cd15457">
    <property type="entry name" value="NADAR"/>
    <property type="match status" value="1"/>
</dbReference>
<evidence type="ECO:0000313" key="5">
    <source>
        <dbReference type="Proteomes" id="UP001262754"/>
    </source>
</evidence>
<evidence type="ECO:0000256" key="2">
    <source>
        <dbReference type="ARBA" id="ARBA00000751"/>
    </source>
</evidence>